<reference evidence="2" key="1">
    <citation type="journal article" date="2018" name="Genome Announc.">
        <title>Complete Genome Sequence of the Methanococcus maripaludis Type Strain JJ (DSM 2067), a Model for Selenoprotein Synthesis in Archaea.</title>
        <authorList>
            <person name="Poehlein A."/>
            <person name="Heym D."/>
            <person name="Quitzke V."/>
            <person name="Fersch J."/>
            <person name="Daniel R."/>
            <person name="Rother M."/>
        </authorList>
    </citation>
    <scope>NUCLEOTIDE SEQUENCE [LARGE SCALE GENOMIC DNA]</scope>
    <source>
        <strain evidence="2">DSM 2067</strain>
    </source>
</reference>
<dbReference type="GeneID" id="36101554"/>
<gene>
    <name evidence="1" type="ORF">MMJJ_04610</name>
</gene>
<dbReference type="EMBL" id="CP026606">
    <property type="protein sequence ID" value="AVB75878.1"/>
    <property type="molecule type" value="Genomic_DNA"/>
</dbReference>
<organism evidence="1 2">
    <name type="scientific">Methanococcus maripaludis</name>
    <name type="common">Methanococcus deltae</name>
    <dbReference type="NCBI Taxonomy" id="39152"/>
    <lineage>
        <taxon>Archaea</taxon>
        <taxon>Methanobacteriati</taxon>
        <taxon>Methanobacteriota</taxon>
        <taxon>Methanomada group</taxon>
        <taxon>Methanococci</taxon>
        <taxon>Methanococcales</taxon>
        <taxon>Methanococcaceae</taxon>
        <taxon>Methanococcus</taxon>
    </lineage>
</organism>
<dbReference type="AlphaFoldDB" id="A0A2L1C916"/>
<name>A0A2L1C916_METMI</name>
<dbReference type="KEGG" id="mmad:MMJJ_04610"/>
<proteinExistence type="predicted"/>
<protein>
    <submittedName>
        <fullName evidence="1">Uncharacterized protein</fullName>
    </submittedName>
</protein>
<evidence type="ECO:0000313" key="2">
    <source>
        <dbReference type="Proteomes" id="UP000239462"/>
    </source>
</evidence>
<dbReference type="RefSeq" id="WP_104837500.1">
    <property type="nucleotide sequence ID" value="NZ_CP026606.1"/>
</dbReference>
<sequence>MVGIMKRILIIFLVLTIIGIAIGVMKPFDSVLVEDDIFIAHGFEDKPNTTEFNPYPQGNPALSDDQNRAIEIAVSNETVSGYLSEGYWLAPGTMLLKEDFEEYGENFKGVLLAKNETLIYVIVDVKENKVNMIQNYTTFEFKAKTMVVEQNGEYSEIKATGFTDNDVKTVREILSNDQKTAQIIKNKNYNITIQDMVYLSNKNIQNATYAMVLLDIEDGSKYVVMVDITERKVFKMGRPVN</sequence>
<dbReference type="Proteomes" id="UP000239462">
    <property type="component" value="Chromosome"/>
</dbReference>
<accession>A0A2L1C916</accession>
<evidence type="ECO:0000313" key="1">
    <source>
        <dbReference type="EMBL" id="AVB75878.1"/>
    </source>
</evidence>